<feature type="coiled-coil region" evidence="1">
    <location>
        <begin position="22"/>
        <end position="117"/>
    </location>
</feature>
<dbReference type="InterPro" id="IPR016047">
    <property type="entry name" value="M23ase_b-sheet_dom"/>
</dbReference>
<evidence type="ECO:0000313" key="4">
    <source>
        <dbReference type="Proteomes" id="UP000231183"/>
    </source>
</evidence>
<dbReference type="GO" id="GO:0004222">
    <property type="term" value="F:metalloendopeptidase activity"/>
    <property type="evidence" value="ECO:0007669"/>
    <property type="project" value="TreeGrafter"/>
</dbReference>
<dbReference type="PANTHER" id="PTHR21666">
    <property type="entry name" value="PEPTIDASE-RELATED"/>
    <property type="match status" value="1"/>
</dbReference>
<organism evidence="3 4">
    <name type="scientific">Candidatus Magasanikbacteria bacterium CG10_big_fil_rev_8_21_14_0_10_40_10</name>
    <dbReference type="NCBI Taxonomy" id="1974648"/>
    <lineage>
        <taxon>Bacteria</taxon>
        <taxon>Candidatus Magasanikiibacteriota</taxon>
    </lineage>
</organism>
<dbReference type="PANTHER" id="PTHR21666:SF270">
    <property type="entry name" value="MUREIN HYDROLASE ACTIVATOR ENVC"/>
    <property type="match status" value="1"/>
</dbReference>
<evidence type="ECO:0000256" key="1">
    <source>
        <dbReference type="SAM" id="Coils"/>
    </source>
</evidence>
<keyword evidence="1" id="KW-0175">Coiled coil</keyword>
<dbReference type="SUPFAM" id="SSF51261">
    <property type="entry name" value="Duplicated hybrid motif"/>
    <property type="match status" value="1"/>
</dbReference>
<feature type="coiled-coil region" evidence="1">
    <location>
        <begin position="164"/>
        <end position="261"/>
    </location>
</feature>
<evidence type="ECO:0000259" key="2">
    <source>
        <dbReference type="Pfam" id="PF01551"/>
    </source>
</evidence>
<reference evidence="4" key="1">
    <citation type="submission" date="2017-09" db="EMBL/GenBank/DDBJ databases">
        <title>Depth-based differentiation of microbial function through sediment-hosted aquifers and enrichment of novel symbionts in the deep terrestrial subsurface.</title>
        <authorList>
            <person name="Probst A.J."/>
            <person name="Ladd B."/>
            <person name="Jarett J.K."/>
            <person name="Geller-Mcgrath D.E."/>
            <person name="Sieber C.M.K."/>
            <person name="Emerson J.B."/>
            <person name="Anantharaman K."/>
            <person name="Thomas B.C."/>
            <person name="Malmstrom R."/>
            <person name="Stieglmeier M."/>
            <person name="Klingl A."/>
            <person name="Woyke T."/>
            <person name="Ryan C.M."/>
            <person name="Banfield J.F."/>
        </authorList>
    </citation>
    <scope>NUCLEOTIDE SEQUENCE [LARGE SCALE GENOMIC DNA]</scope>
</reference>
<name>A0A2M6W507_9BACT</name>
<protein>
    <recommendedName>
        <fullName evidence="2">M23ase beta-sheet core domain-containing protein</fullName>
    </recommendedName>
</protein>
<dbReference type="InterPro" id="IPR050570">
    <property type="entry name" value="Cell_wall_metabolism_enzyme"/>
</dbReference>
<dbReference type="Gene3D" id="6.10.250.3150">
    <property type="match status" value="1"/>
</dbReference>
<dbReference type="CDD" id="cd12797">
    <property type="entry name" value="M23_peptidase"/>
    <property type="match status" value="1"/>
</dbReference>
<sequence>MKRKLYILMVMILMVGLFLFGVRQLQAKASQQEIDALNAQIEERKTKIKQLEANIEKYKANIEQIQLQASSLSNQLKIIANHMSSVQADIELTDEKIKKTNLEIESLALKISDKEKTIASQKKLVAKILRNINMEQEKNYLSVLLADQSLSEFFSEVQSLQTVYQDLSQTAKNLRLVKEEMESQKKVSENYKNQQQDLKARLALQKRDYEDQSNYKSNLLVQTKWNENTYQTMLNNLRQQYQATENEISAYEREVQKKLAQSDKLPTDNGSVSFAWPSPSHYITATFHDPEYPFRNIFEHSGLDIAMSQGAPLYAAASGYVAKAQHCSTASCYSYVLLVHTGNLSSLYGHMSSINVSADQYVNRGDLIGYAGGTPGMVGSGPFVTGPHLHFEIRLNGIPVDPLNYLP</sequence>
<dbReference type="Proteomes" id="UP000231183">
    <property type="component" value="Unassembled WGS sequence"/>
</dbReference>
<comment type="caution">
    <text evidence="3">The sequence shown here is derived from an EMBL/GenBank/DDBJ whole genome shotgun (WGS) entry which is preliminary data.</text>
</comment>
<feature type="domain" description="M23ase beta-sheet core" evidence="2">
    <location>
        <begin position="299"/>
        <end position="402"/>
    </location>
</feature>
<dbReference type="AlphaFoldDB" id="A0A2M6W507"/>
<dbReference type="InterPro" id="IPR011055">
    <property type="entry name" value="Dup_hybrid_motif"/>
</dbReference>
<dbReference type="Pfam" id="PF01551">
    <property type="entry name" value="Peptidase_M23"/>
    <property type="match status" value="1"/>
</dbReference>
<accession>A0A2M6W507</accession>
<proteinExistence type="predicted"/>
<dbReference type="EMBL" id="PFBX01000005">
    <property type="protein sequence ID" value="PIT87871.1"/>
    <property type="molecule type" value="Genomic_DNA"/>
</dbReference>
<dbReference type="Gene3D" id="2.70.70.10">
    <property type="entry name" value="Glucose Permease (Domain IIA)"/>
    <property type="match status" value="1"/>
</dbReference>
<gene>
    <name evidence="3" type="ORF">COU31_00880</name>
</gene>
<evidence type="ECO:0000313" key="3">
    <source>
        <dbReference type="EMBL" id="PIT87871.1"/>
    </source>
</evidence>